<feature type="compositionally biased region" description="Basic and acidic residues" evidence="1">
    <location>
        <begin position="591"/>
        <end position="602"/>
    </location>
</feature>
<proteinExistence type="predicted"/>
<feature type="region of interest" description="Disordered" evidence="1">
    <location>
        <begin position="643"/>
        <end position="794"/>
    </location>
</feature>
<reference evidence="2 3" key="1">
    <citation type="journal article" date="2010" name="Nature">
        <title>The Ectocarpus genome and the independent evolution of multicellularity in brown algae.</title>
        <authorList>
            <person name="Cock J.M."/>
            <person name="Sterck L."/>
            <person name="Rouze P."/>
            <person name="Scornet D."/>
            <person name="Allen A.E."/>
            <person name="Amoutzias G."/>
            <person name="Anthouard V."/>
            <person name="Artiguenave F."/>
            <person name="Aury J.M."/>
            <person name="Badger J.H."/>
            <person name="Beszteri B."/>
            <person name="Billiau K."/>
            <person name="Bonnet E."/>
            <person name="Bothwell J.H."/>
            <person name="Bowler C."/>
            <person name="Boyen C."/>
            <person name="Brownlee C."/>
            <person name="Carrano C.J."/>
            <person name="Charrier B."/>
            <person name="Cho G.Y."/>
            <person name="Coelho S.M."/>
            <person name="Collen J."/>
            <person name="Corre E."/>
            <person name="Da Silva C."/>
            <person name="Delage L."/>
            <person name="Delaroque N."/>
            <person name="Dittami S.M."/>
            <person name="Doulbeau S."/>
            <person name="Elias M."/>
            <person name="Farnham G."/>
            <person name="Gachon C.M."/>
            <person name="Gschloessl B."/>
            <person name="Heesch S."/>
            <person name="Jabbari K."/>
            <person name="Jubin C."/>
            <person name="Kawai H."/>
            <person name="Kimura K."/>
            <person name="Kloareg B."/>
            <person name="Kupper F.C."/>
            <person name="Lang D."/>
            <person name="Le Bail A."/>
            <person name="Leblanc C."/>
            <person name="Lerouge P."/>
            <person name="Lohr M."/>
            <person name="Lopez P.J."/>
            <person name="Martens C."/>
            <person name="Maumus F."/>
            <person name="Michel G."/>
            <person name="Miranda-Saavedra D."/>
            <person name="Morales J."/>
            <person name="Moreau H."/>
            <person name="Motomura T."/>
            <person name="Nagasato C."/>
            <person name="Napoli C.A."/>
            <person name="Nelson D.R."/>
            <person name="Nyvall-Collen P."/>
            <person name="Peters A.F."/>
            <person name="Pommier C."/>
            <person name="Potin P."/>
            <person name="Poulain J."/>
            <person name="Quesneville H."/>
            <person name="Read B."/>
            <person name="Rensing S.A."/>
            <person name="Ritter A."/>
            <person name="Rousvoal S."/>
            <person name="Samanta M."/>
            <person name="Samson G."/>
            <person name="Schroeder D.C."/>
            <person name="Segurens B."/>
            <person name="Strittmatter M."/>
            <person name="Tonon T."/>
            <person name="Tregear J.W."/>
            <person name="Valentin K."/>
            <person name="von Dassow P."/>
            <person name="Yamagishi T."/>
            <person name="Van de Peer Y."/>
            <person name="Wincker P."/>
        </authorList>
    </citation>
    <scope>NUCLEOTIDE SEQUENCE [LARGE SCALE GENOMIC DNA]</scope>
    <source>
        <strain evidence="3">Ec32 / CCAP1310/4</strain>
    </source>
</reference>
<dbReference type="AlphaFoldDB" id="D7FYZ7"/>
<dbReference type="Proteomes" id="UP000002630">
    <property type="component" value="Linkage Group LG16"/>
</dbReference>
<sequence>MDVCAAPPPYSLGSGVAALGHDACTVAMRTFGLLSASLFEVVGNSPAMAVRVAAVRAGETGNNASDSGAAAGPESSAAAAAAAALAEFEVPHSEHLGDGTVGVAAQSARPVCIEVVCPTAERRGFNGGREGTAAVASSPDPCGASSTVLCIPVMLQAAPLPKVATTPATGFVGAPPPALGGSTIPGVEVVGVLRAARSGTGSFAGDDARALSAFSGQLALAMVAERAVAESRAGAVAKASREARSLRRQACRKVATLFTERAVAGALLRHTRVPGGVTTTKVAPSSGGAAAAAVDGRRRGGDDKEELWRSVAGIAARALGCERVDLLRVTSFSDGGGGGTAPADLLSSRRPPSRSFRRRSREALLAARASSSAAASVASMSGEGRGGGSEGPDAAIGSWLCVPVLSLPSSRAEDGGDGAVTVCCAVNKKNGRSFGDVDEAMLGTIAALYAVAASWLPPPSLPPTAESSDHNNNHDDDEQTGTSPAAFPGWPEATATVEPTPRAAMRELRQPDGSSSPSLAAPPLPAQAQPAAAAPAVGPQQEWSRRFGSSRPEPRLLDEDNGDRDSRRSPTAFGGEQQQQPPPPEDAFSGEGRRDEAGDKRRSGSGGGGSGDGKIVSSNSGNEASLAIHRAAEANVELRERAERAERMLATTRTKRGDDSGWRGGGRPRGRGRTEARKEGAPGWRQRTSPPPRSNVPASSSDTWEGESHYHSDDTGDRRQLVRDEEAQSPEVAGRQQGDRQRRRRRRHSSSAAGTSSRVKWHGTQEEEGGGVGFGTRRSRVRRRQQQQQLRASDVARMRQVVERLRVATYELEAERAGRADAPARAGEGAEASLPPPAKRSSGVVHERGVTQQPPPTMPPNVAGRDGGIPMAAAAAAAEREQEAAALVRENANLRRRLFGLVMLEELEGRAVREGLLPLTGGGGVAEDMFPSDK</sequence>
<dbReference type="Gene3D" id="3.30.450.40">
    <property type="match status" value="1"/>
</dbReference>
<dbReference type="EMBL" id="FN649741">
    <property type="protein sequence ID" value="CBJ32614.1"/>
    <property type="molecule type" value="Genomic_DNA"/>
</dbReference>
<feature type="compositionally biased region" description="Low complexity" evidence="1">
    <location>
        <begin position="526"/>
        <end position="536"/>
    </location>
</feature>
<name>D7FYZ7_ECTSI</name>
<feature type="compositionally biased region" description="Basic and acidic residues" evidence="1">
    <location>
        <begin position="706"/>
        <end position="726"/>
    </location>
</feature>
<accession>D7FYZ7</accession>
<evidence type="ECO:0008006" key="4">
    <source>
        <dbReference type="Google" id="ProtNLM"/>
    </source>
</evidence>
<feature type="region of interest" description="Disordered" evidence="1">
    <location>
        <begin position="277"/>
        <end position="302"/>
    </location>
</feature>
<dbReference type="InterPro" id="IPR029016">
    <property type="entry name" value="GAF-like_dom_sf"/>
</dbReference>
<protein>
    <recommendedName>
        <fullName evidence="4">GAF domain-containing protein</fullName>
    </recommendedName>
</protein>
<keyword evidence="3" id="KW-1185">Reference proteome</keyword>
<feature type="compositionally biased region" description="Low complexity" evidence="1">
    <location>
        <begin position="820"/>
        <end position="832"/>
    </location>
</feature>
<feature type="region of interest" description="Disordered" evidence="1">
    <location>
        <begin position="335"/>
        <end position="359"/>
    </location>
</feature>
<feature type="region of interest" description="Disordered" evidence="1">
    <location>
        <begin position="815"/>
        <end position="842"/>
    </location>
</feature>
<evidence type="ECO:0000256" key="1">
    <source>
        <dbReference type="SAM" id="MobiDB-lite"/>
    </source>
</evidence>
<evidence type="ECO:0000313" key="3">
    <source>
        <dbReference type="Proteomes" id="UP000002630"/>
    </source>
</evidence>
<feature type="compositionally biased region" description="Basic and acidic residues" evidence="1">
    <location>
        <begin position="552"/>
        <end position="568"/>
    </location>
</feature>
<organism evidence="2 3">
    <name type="scientific">Ectocarpus siliculosus</name>
    <name type="common">Brown alga</name>
    <name type="synonym">Conferva siliculosa</name>
    <dbReference type="NCBI Taxonomy" id="2880"/>
    <lineage>
        <taxon>Eukaryota</taxon>
        <taxon>Sar</taxon>
        <taxon>Stramenopiles</taxon>
        <taxon>Ochrophyta</taxon>
        <taxon>PX clade</taxon>
        <taxon>Phaeophyceae</taxon>
        <taxon>Ectocarpales</taxon>
        <taxon>Ectocarpaceae</taxon>
        <taxon>Ectocarpus</taxon>
    </lineage>
</organism>
<dbReference type="EMBL" id="FN648543">
    <property type="protein sequence ID" value="CBJ32614.1"/>
    <property type="molecule type" value="Genomic_DNA"/>
</dbReference>
<dbReference type="InParanoid" id="D7FYZ7"/>
<gene>
    <name evidence="2" type="ORF">Esi_0350_0009</name>
</gene>
<evidence type="ECO:0000313" key="2">
    <source>
        <dbReference type="EMBL" id="CBJ32614.1"/>
    </source>
</evidence>
<feature type="region of interest" description="Disordered" evidence="1">
    <location>
        <begin position="460"/>
        <end position="622"/>
    </location>
</feature>